<reference evidence="2 3" key="1">
    <citation type="journal article" date="2014" name="PLoS ONE">
        <title>The first complete genome sequence of the class fimbriimonadia in the phylum armatimonadetes.</title>
        <authorList>
            <person name="Hu Z.Y."/>
            <person name="Wang Y.Z."/>
            <person name="Im W.T."/>
            <person name="Wang S.Y."/>
            <person name="Zhao G.P."/>
            <person name="Zheng H.J."/>
            <person name="Quan Z.X."/>
        </authorList>
    </citation>
    <scope>NUCLEOTIDE SEQUENCE [LARGE SCALE GENOMIC DNA]</scope>
    <source>
        <strain evidence="2">Gsoil 348</strain>
    </source>
</reference>
<dbReference type="AlphaFoldDB" id="A0A068NX17"/>
<dbReference type="PANTHER" id="PTHR40055">
    <property type="entry name" value="TRANSCRIPTIONAL REGULATOR YGIV-RELATED"/>
    <property type="match status" value="1"/>
</dbReference>
<protein>
    <submittedName>
        <fullName evidence="2">Transcriptional regulator protein, AraC family</fullName>
    </submittedName>
</protein>
<keyword evidence="3" id="KW-1185">Reference proteome</keyword>
<dbReference type="SMART" id="SM00871">
    <property type="entry name" value="AraC_E_bind"/>
    <property type="match status" value="1"/>
</dbReference>
<evidence type="ECO:0000313" key="2">
    <source>
        <dbReference type="EMBL" id="AIE87330.1"/>
    </source>
</evidence>
<dbReference type="SUPFAM" id="SSF55136">
    <property type="entry name" value="Probable bacterial effector-binding domain"/>
    <property type="match status" value="1"/>
</dbReference>
<dbReference type="eggNOG" id="COG3449">
    <property type="taxonomic scope" value="Bacteria"/>
</dbReference>
<dbReference type="STRING" id="661478.OP10G_3962"/>
<dbReference type="InterPro" id="IPR011256">
    <property type="entry name" value="Reg_factor_effector_dom_sf"/>
</dbReference>
<dbReference type="HOGENOM" id="CLU_113664_3_0_0"/>
<feature type="domain" description="AraC effector-binding" evidence="1">
    <location>
        <begin position="4"/>
        <end position="158"/>
    </location>
</feature>
<dbReference type="InterPro" id="IPR029442">
    <property type="entry name" value="GyrI-like"/>
</dbReference>
<gene>
    <name evidence="2" type="ORF">OP10G_3962</name>
</gene>
<sequence>MNAMNVQVIQLAPIHVVLIRHRGPYDELGGEFDRLWEWVTAQRVSALRTIGIYWDNPDFVPASKLRSAACVEVPAGFQIGNSGGLPLEVDDIAGGEYATTRFVGPYEDLAPVWSDLTRYVEGTLRRKISDNPAFEVYVNDASDTPPEQLITELYMPLR</sequence>
<name>A0A068NX17_FIMGI</name>
<dbReference type="PANTHER" id="PTHR40055:SF1">
    <property type="entry name" value="TRANSCRIPTIONAL REGULATOR YGIV-RELATED"/>
    <property type="match status" value="1"/>
</dbReference>
<evidence type="ECO:0000313" key="3">
    <source>
        <dbReference type="Proteomes" id="UP000027982"/>
    </source>
</evidence>
<dbReference type="EMBL" id="CP007139">
    <property type="protein sequence ID" value="AIE87330.1"/>
    <property type="molecule type" value="Genomic_DNA"/>
</dbReference>
<accession>A0A068NX17</accession>
<organism evidence="2 3">
    <name type="scientific">Fimbriimonas ginsengisoli Gsoil 348</name>
    <dbReference type="NCBI Taxonomy" id="661478"/>
    <lineage>
        <taxon>Bacteria</taxon>
        <taxon>Bacillati</taxon>
        <taxon>Armatimonadota</taxon>
        <taxon>Fimbriimonadia</taxon>
        <taxon>Fimbriimonadales</taxon>
        <taxon>Fimbriimonadaceae</taxon>
        <taxon>Fimbriimonas</taxon>
    </lineage>
</organism>
<dbReference type="KEGG" id="fgi:OP10G_3962"/>
<proteinExistence type="predicted"/>
<dbReference type="Gene3D" id="3.20.80.10">
    <property type="entry name" value="Regulatory factor, effector binding domain"/>
    <property type="match status" value="1"/>
</dbReference>
<dbReference type="InterPro" id="IPR010499">
    <property type="entry name" value="AraC_E-bd"/>
</dbReference>
<dbReference type="InterPro" id="IPR050908">
    <property type="entry name" value="SmbC-like"/>
</dbReference>
<evidence type="ECO:0000259" key="1">
    <source>
        <dbReference type="SMART" id="SM00871"/>
    </source>
</evidence>
<dbReference type="Pfam" id="PF06445">
    <property type="entry name" value="GyrI-like"/>
    <property type="match status" value="1"/>
</dbReference>
<dbReference type="Proteomes" id="UP000027982">
    <property type="component" value="Chromosome"/>
</dbReference>